<evidence type="ECO:0000256" key="2">
    <source>
        <dbReference type="ARBA" id="ARBA00009604"/>
    </source>
</evidence>
<keyword evidence="8 9" id="KW-0456">Lyase</keyword>
<feature type="binding site" evidence="9 12">
    <location>
        <position position="293"/>
    </location>
    <ligand>
        <name>Mg(2+)</name>
        <dbReference type="ChEBI" id="CHEBI:18420"/>
    </ligand>
</feature>
<dbReference type="InterPro" id="IPR029017">
    <property type="entry name" value="Enolase-like_N"/>
</dbReference>
<reference evidence="15 16" key="1">
    <citation type="journal article" date="2015" name="Nature">
        <title>rRNA introns, odd ribosomes, and small enigmatic genomes across a large radiation of phyla.</title>
        <authorList>
            <person name="Brown C.T."/>
            <person name="Hug L.A."/>
            <person name="Thomas B.C."/>
            <person name="Sharon I."/>
            <person name="Castelle C.J."/>
            <person name="Singh A."/>
            <person name="Wilkins M.J."/>
            <person name="Williams K.H."/>
            <person name="Banfield J.F."/>
        </authorList>
    </citation>
    <scope>NUCLEOTIDE SEQUENCE [LARGE SCALE GENOMIC DNA]</scope>
</reference>
<keyword evidence="7 9" id="KW-0324">Glycolysis</keyword>
<dbReference type="EMBL" id="LCED01000022">
    <property type="protein sequence ID" value="KKS66224.1"/>
    <property type="molecule type" value="Genomic_DNA"/>
</dbReference>
<dbReference type="PRINTS" id="PR00148">
    <property type="entry name" value="ENOLASE"/>
</dbReference>
<dbReference type="GO" id="GO:0005576">
    <property type="term" value="C:extracellular region"/>
    <property type="evidence" value="ECO:0007669"/>
    <property type="project" value="UniProtKB-SubCell"/>
</dbReference>
<name>A0A0G1AZ48_UNCKA</name>
<evidence type="ECO:0000256" key="9">
    <source>
        <dbReference type="HAMAP-Rule" id="MF_00318"/>
    </source>
</evidence>
<feature type="binding site" evidence="11">
    <location>
        <position position="397"/>
    </location>
    <ligand>
        <name>substrate</name>
    </ligand>
</feature>
<dbReference type="PATRIC" id="fig|1619115.3.peg.559"/>
<dbReference type="HAMAP" id="MF_00318">
    <property type="entry name" value="Enolase"/>
    <property type="match status" value="1"/>
</dbReference>
<feature type="binding site" evidence="9">
    <location>
        <position position="172"/>
    </location>
    <ligand>
        <name>(2R)-2-phosphoglycerate</name>
        <dbReference type="ChEBI" id="CHEBI:58289"/>
    </ligand>
</feature>
<dbReference type="PROSITE" id="PS00164">
    <property type="entry name" value="ENOLASE"/>
    <property type="match status" value="1"/>
</dbReference>
<feature type="binding site" evidence="11">
    <location>
        <position position="164"/>
    </location>
    <ligand>
        <name>substrate</name>
    </ligand>
</feature>
<keyword evidence="9 12" id="KW-0479">Metal-binding</keyword>
<dbReference type="AlphaFoldDB" id="A0A0G1AZ48"/>
<accession>A0A0G1AZ48</accession>
<evidence type="ECO:0000256" key="6">
    <source>
        <dbReference type="ARBA" id="ARBA00022842"/>
    </source>
</evidence>
<feature type="binding site" evidence="11">
    <location>
        <position position="173"/>
    </location>
    <ligand>
        <name>substrate</name>
    </ligand>
</feature>
<dbReference type="GO" id="GO:0004634">
    <property type="term" value="F:phosphopyruvate hydratase activity"/>
    <property type="evidence" value="ECO:0007669"/>
    <property type="project" value="UniProtKB-UniRule"/>
</dbReference>
<evidence type="ECO:0000256" key="1">
    <source>
        <dbReference type="ARBA" id="ARBA00005031"/>
    </source>
</evidence>
<dbReference type="PANTHER" id="PTHR11902:SF1">
    <property type="entry name" value="ENOLASE"/>
    <property type="match status" value="1"/>
</dbReference>
<evidence type="ECO:0000256" key="12">
    <source>
        <dbReference type="PIRSR" id="PIRSR001400-3"/>
    </source>
</evidence>
<keyword evidence="6 9" id="KW-0460">Magnesium</keyword>
<evidence type="ECO:0000259" key="13">
    <source>
        <dbReference type="SMART" id="SM01192"/>
    </source>
</evidence>
<gene>
    <name evidence="9" type="primary">eno</name>
    <name evidence="15" type="ORF">UV35_C0022G0010</name>
</gene>
<dbReference type="CDD" id="cd03313">
    <property type="entry name" value="enolase"/>
    <property type="match status" value="1"/>
</dbReference>
<feature type="binding site" evidence="9">
    <location>
        <position position="397"/>
    </location>
    <ligand>
        <name>(2R)-2-phosphoglycerate</name>
        <dbReference type="ChEBI" id="CHEBI:58289"/>
    </ligand>
</feature>
<proteinExistence type="inferred from homology"/>
<sequence length="422" mass="46426">MKYGVTGLQQNKMPKIKSITCQKILNSRGDWTIETKVTLDDGSEGVQAIPDGASKGENEAVYIPVERAVDIVSTAINDVLEGEDPTEQFVIDQILLDMDGTTNKKHLGGNSILSVSLAVAKASAQSKKMELYEYLARLYAPKKDPNTKLKFPVPVFNIINGGLHSHNGLSFQEFMAIPSPTLPFDKALEMGVVVYHNLKEILIKDGLDVDVGDEGGFAPNNLTVSKALQYISKAASQSYKLGDQIFMGMDVAAGSFYMHNSYLIKEEKKTFDSDKMSQMYVDLITTYPIIYLEDPFYEGDAEAWAKFTKSVGSRLMVVGDDLVVTNPKFLKSAVDRKLANAVIVKPNQVGTLSETFEFIRNAQKAGMKIIVSHRSGETGEDTFIADLSLAVGADFIKSGAPVRGERVVKYNRLLQIFNAHNK</sequence>
<evidence type="ECO:0000256" key="8">
    <source>
        <dbReference type="ARBA" id="ARBA00023239"/>
    </source>
</evidence>
<dbReference type="InterPro" id="IPR020809">
    <property type="entry name" value="Enolase_CS"/>
</dbReference>
<comment type="cofactor">
    <cofactor evidence="9">
        <name>Mg(2+)</name>
        <dbReference type="ChEBI" id="CHEBI:18420"/>
    </cofactor>
    <text evidence="9">Binds a second Mg(2+) ion via substrate during catalysis.</text>
</comment>
<comment type="pathway">
    <text evidence="1 9">Carbohydrate degradation; glycolysis; pyruvate from D-glyceraldehyde 3-phosphate: step 4/5.</text>
</comment>
<evidence type="ECO:0000256" key="7">
    <source>
        <dbReference type="ARBA" id="ARBA00023152"/>
    </source>
</evidence>
<comment type="similarity">
    <text evidence="2 9">Belongs to the enolase family.</text>
</comment>
<dbReference type="EC" id="4.2.1.11" evidence="3 9"/>
<feature type="binding site" evidence="9">
    <location>
        <position position="345"/>
    </location>
    <ligand>
        <name>(2R)-2-phosphoglycerate</name>
        <dbReference type="ChEBI" id="CHEBI:58289"/>
    </ligand>
</feature>
<comment type="cofactor">
    <cofactor evidence="12">
        <name>Mg(2+)</name>
        <dbReference type="ChEBI" id="CHEBI:18420"/>
    </cofactor>
    <text evidence="12">Mg(2+) is required for catalysis and for stabilizing the dimer.</text>
</comment>
<dbReference type="SUPFAM" id="SSF51604">
    <property type="entry name" value="Enolase C-terminal domain-like"/>
    <property type="match status" value="1"/>
</dbReference>
<dbReference type="SFLD" id="SFLDF00002">
    <property type="entry name" value="enolase"/>
    <property type="match status" value="1"/>
</dbReference>
<evidence type="ECO:0000256" key="3">
    <source>
        <dbReference type="ARBA" id="ARBA00012058"/>
    </source>
</evidence>
<evidence type="ECO:0000256" key="10">
    <source>
        <dbReference type="PIRSR" id="PIRSR001400-1"/>
    </source>
</evidence>
<feature type="active site" description="Proton donor" evidence="9 10">
    <location>
        <position position="214"/>
    </location>
</feature>
<dbReference type="SMART" id="SM01192">
    <property type="entry name" value="Enolase_C"/>
    <property type="match status" value="1"/>
</dbReference>
<evidence type="ECO:0000259" key="14">
    <source>
        <dbReference type="SMART" id="SM01193"/>
    </source>
</evidence>
<dbReference type="PIRSF" id="PIRSF001400">
    <property type="entry name" value="Enolase"/>
    <property type="match status" value="1"/>
</dbReference>
<dbReference type="InterPro" id="IPR000941">
    <property type="entry name" value="Enolase"/>
</dbReference>
<dbReference type="SFLD" id="SFLDS00001">
    <property type="entry name" value="Enolase"/>
    <property type="match status" value="1"/>
</dbReference>
<feature type="binding site" evidence="11">
    <location>
        <position position="293"/>
    </location>
    <ligand>
        <name>substrate</name>
    </ligand>
</feature>
<dbReference type="Proteomes" id="UP000033848">
    <property type="component" value="Unassembled WGS sequence"/>
</dbReference>
<feature type="domain" description="Enolase N-terminal" evidence="14">
    <location>
        <begin position="16"/>
        <end position="135"/>
    </location>
</feature>
<dbReference type="PANTHER" id="PTHR11902">
    <property type="entry name" value="ENOLASE"/>
    <property type="match status" value="1"/>
</dbReference>
<dbReference type="Gene3D" id="3.20.20.120">
    <property type="entry name" value="Enolase-like C-terminal domain"/>
    <property type="match status" value="1"/>
</dbReference>
<organism evidence="15 16">
    <name type="scientific">candidate division WWE3 bacterium GW2011_GWB1_42_6</name>
    <dbReference type="NCBI Taxonomy" id="1619115"/>
    <lineage>
        <taxon>Bacteria</taxon>
        <taxon>Katanobacteria</taxon>
    </lineage>
</organism>
<comment type="subcellular location">
    <subcellularLocation>
        <location evidence="9">Cytoplasm</location>
    </subcellularLocation>
    <subcellularLocation>
        <location evidence="9">Secreted</location>
    </subcellularLocation>
    <subcellularLocation>
        <location evidence="9">Cell surface</location>
    </subcellularLocation>
    <text evidence="9">Fractions of enolase are present in both the cytoplasm and on the cell surface.</text>
</comment>
<feature type="active site" description="Proton acceptor" evidence="9 10">
    <location>
        <position position="345"/>
    </location>
</feature>
<evidence type="ECO:0000256" key="5">
    <source>
        <dbReference type="ARBA" id="ARBA00022525"/>
    </source>
</evidence>
<dbReference type="GO" id="GO:0006096">
    <property type="term" value="P:glycolytic process"/>
    <property type="evidence" value="ECO:0007669"/>
    <property type="project" value="UniProtKB-UniRule"/>
</dbReference>
<dbReference type="SMART" id="SM01193">
    <property type="entry name" value="Enolase_N"/>
    <property type="match status" value="1"/>
</dbReference>
<dbReference type="Gene3D" id="3.30.390.10">
    <property type="entry name" value="Enolase-like, N-terminal domain"/>
    <property type="match status" value="1"/>
</dbReference>
<dbReference type="SFLD" id="SFLDG00178">
    <property type="entry name" value="enolase"/>
    <property type="match status" value="1"/>
</dbReference>
<feature type="binding site" evidence="9">
    <location>
        <position position="374"/>
    </location>
    <ligand>
        <name>(2R)-2-phosphoglycerate</name>
        <dbReference type="ChEBI" id="CHEBI:58289"/>
    </ligand>
</feature>
<protein>
    <recommendedName>
        <fullName evidence="4 9">Enolase</fullName>
        <ecNumber evidence="3 9">4.2.1.11</ecNumber>
    </recommendedName>
    <alternativeName>
        <fullName evidence="9">2-phospho-D-glycerate hydro-lyase</fullName>
    </alternativeName>
    <alternativeName>
        <fullName evidence="9">2-phosphoglycerate dehydratase</fullName>
    </alternativeName>
</protein>
<feature type="binding site" evidence="9">
    <location>
        <position position="375"/>
    </location>
    <ligand>
        <name>(2R)-2-phosphoglycerate</name>
        <dbReference type="ChEBI" id="CHEBI:58289"/>
    </ligand>
</feature>
<evidence type="ECO:0000256" key="4">
    <source>
        <dbReference type="ARBA" id="ARBA00017068"/>
    </source>
</evidence>
<dbReference type="InterPro" id="IPR036849">
    <property type="entry name" value="Enolase-like_C_sf"/>
</dbReference>
<dbReference type="Pfam" id="PF03952">
    <property type="entry name" value="Enolase_N"/>
    <property type="match status" value="1"/>
</dbReference>
<dbReference type="GO" id="GO:0009986">
    <property type="term" value="C:cell surface"/>
    <property type="evidence" value="ECO:0007669"/>
    <property type="project" value="UniProtKB-SubCell"/>
</dbReference>
<comment type="catalytic activity">
    <reaction evidence="9">
        <text>(2R)-2-phosphoglycerate = phosphoenolpyruvate + H2O</text>
        <dbReference type="Rhea" id="RHEA:10164"/>
        <dbReference type="ChEBI" id="CHEBI:15377"/>
        <dbReference type="ChEBI" id="CHEBI:58289"/>
        <dbReference type="ChEBI" id="CHEBI:58702"/>
        <dbReference type="EC" id="4.2.1.11"/>
    </reaction>
</comment>
<dbReference type="GO" id="GO:0000015">
    <property type="term" value="C:phosphopyruvate hydratase complex"/>
    <property type="evidence" value="ECO:0007669"/>
    <property type="project" value="InterPro"/>
</dbReference>
<dbReference type="InterPro" id="IPR020811">
    <property type="entry name" value="Enolase_N"/>
</dbReference>
<keyword evidence="9" id="KW-0963">Cytoplasm</keyword>
<feature type="binding site" evidence="11">
    <location>
        <begin position="372"/>
        <end position="375"/>
    </location>
    <ligand>
        <name>substrate</name>
    </ligand>
</feature>
<feature type="binding site" evidence="9 12">
    <location>
        <position position="320"/>
    </location>
    <ligand>
        <name>Mg(2+)</name>
        <dbReference type="ChEBI" id="CHEBI:18420"/>
    </ligand>
</feature>
<dbReference type="Pfam" id="PF00113">
    <property type="entry name" value="Enolase_C"/>
    <property type="match status" value="1"/>
</dbReference>
<feature type="domain" description="Enolase C-terminal TIM barrel" evidence="13">
    <location>
        <begin position="148"/>
        <end position="422"/>
    </location>
</feature>
<evidence type="ECO:0000256" key="11">
    <source>
        <dbReference type="PIRSR" id="PIRSR001400-2"/>
    </source>
</evidence>
<evidence type="ECO:0000313" key="15">
    <source>
        <dbReference type="EMBL" id="KKS66224.1"/>
    </source>
</evidence>
<dbReference type="InterPro" id="IPR020810">
    <property type="entry name" value="Enolase_C"/>
</dbReference>
<comment type="function">
    <text evidence="9">Catalyzes the reversible conversion of 2-phosphoglycerate (2-PG) into phosphoenolpyruvate (PEP). It is essential for the degradation of carbohydrates via glycolysis.</text>
</comment>
<feature type="binding site" evidence="9 12">
    <location>
        <position position="250"/>
    </location>
    <ligand>
        <name>Mg(2+)</name>
        <dbReference type="ChEBI" id="CHEBI:18420"/>
    </ligand>
</feature>
<dbReference type="GO" id="GO:0000287">
    <property type="term" value="F:magnesium ion binding"/>
    <property type="evidence" value="ECO:0007669"/>
    <property type="project" value="UniProtKB-UniRule"/>
</dbReference>
<evidence type="ECO:0000313" key="16">
    <source>
        <dbReference type="Proteomes" id="UP000033848"/>
    </source>
</evidence>
<feature type="binding site" evidence="11">
    <location>
        <position position="320"/>
    </location>
    <ligand>
        <name>substrate</name>
    </ligand>
</feature>
<comment type="caution">
    <text evidence="15">The sequence shown here is derived from an EMBL/GenBank/DDBJ whole genome shotgun (WGS) entry which is preliminary data.</text>
</comment>
<keyword evidence="5 9" id="KW-0964">Secreted</keyword>
<dbReference type="UniPathway" id="UPA00109">
    <property type="reaction ID" value="UER00187"/>
</dbReference>
<dbReference type="SUPFAM" id="SSF54826">
    <property type="entry name" value="Enolase N-terminal domain-like"/>
    <property type="match status" value="1"/>
</dbReference>